<sequence length="77" mass="8485">METKRTNKDILVKGVKKIAVAIAFMFIGPSILYVAFSNQEKPLYIPLLILGGAVCIAAIIFAFKGLNTIMDSLFHKK</sequence>
<accession>A0A8H2QE94</accession>
<dbReference type="Proteomes" id="UP000323324">
    <property type="component" value="Unassembled WGS sequence"/>
</dbReference>
<evidence type="ECO:0000256" key="1">
    <source>
        <dbReference type="SAM" id="Phobius"/>
    </source>
</evidence>
<dbReference type="AlphaFoldDB" id="A0A8H2QE94"/>
<feature type="transmembrane region" description="Helical" evidence="1">
    <location>
        <begin position="18"/>
        <end position="37"/>
    </location>
</feature>
<proteinExistence type="predicted"/>
<protein>
    <submittedName>
        <fullName evidence="2">Uncharacterized protein</fullName>
    </submittedName>
</protein>
<dbReference type="InterPro" id="IPR046077">
    <property type="entry name" value="DUF6095"/>
</dbReference>
<comment type="caution">
    <text evidence="2">The sequence shown here is derived from an EMBL/GenBank/DDBJ whole genome shotgun (WGS) entry which is preliminary data.</text>
</comment>
<name>A0A8H2QE94_9FLAO</name>
<evidence type="ECO:0000313" key="3">
    <source>
        <dbReference type="Proteomes" id="UP000323324"/>
    </source>
</evidence>
<keyword evidence="3" id="KW-1185">Reference proteome</keyword>
<feature type="transmembrane region" description="Helical" evidence="1">
    <location>
        <begin position="43"/>
        <end position="63"/>
    </location>
</feature>
<keyword evidence="1" id="KW-1133">Transmembrane helix</keyword>
<keyword evidence="1" id="KW-0812">Transmembrane</keyword>
<reference evidence="2 3" key="1">
    <citation type="submission" date="2019-08" db="EMBL/GenBank/DDBJ databases">
        <title>Genomes of Antarctic Bizionia species.</title>
        <authorList>
            <person name="Bowman J.P."/>
        </authorList>
    </citation>
    <scope>NUCLEOTIDE SEQUENCE [LARGE SCALE GENOMIC DNA]</scope>
    <source>
        <strain evidence="2 3">HFD</strain>
    </source>
</reference>
<gene>
    <name evidence="2" type="ORF">ES676_12460</name>
</gene>
<dbReference type="Pfam" id="PF19589">
    <property type="entry name" value="DUF6095"/>
    <property type="match status" value="1"/>
</dbReference>
<organism evidence="2 3">
    <name type="scientific">Bizionia saleffrena</name>
    <dbReference type="NCBI Taxonomy" id="291189"/>
    <lineage>
        <taxon>Bacteria</taxon>
        <taxon>Pseudomonadati</taxon>
        <taxon>Bacteroidota</taxon>
        <taxon>Flavobacteriia</taxon>
        <taxon>Flavobacteriales</taxon>
        <taxon>Flavobacteriaceae</taxon>
        <taxon>Bizionia</taxon>
    </lineage>
</organism>
<dbReference type="RefSeq" id="WP_148370655.1">
    <property type="nucleotide sequence ID" value="NZ_VSKM01000015.1"/>
</dbReference>
<evidence type="ECO:0000313" key="2">
    <source>
        <dbReference type="EMBL" id="TYB71474.1"/>
    </source>
</evidence>
<dbReference type="EMBL" id="VSKM01000015">
    <property type="protein sequence ID" value="TYB71474.1"/>
    <property type="molecule type" value="Genomic_DNA"/>
</dbReference>
<keyword evidence="1" id="KW-0472">Membrane</keyword>